<dbReference type="GO" id="GO:0000285">
    <property type="term" value="F:1-phosphatidylinositol-3-phosphate 5-kinase activity"/>
    <property type="evidence" value="ECO:0007669"/>
    <property type="project" value="UniProtKB-EC"/>
</dbReference>
<dbReference type="InterPro" id="IPR000306">
    <property type="entry name" value="Znf_FYVE"/>
</dbReference>
<dbReference type="EMBL" id="MCGT01000024">
    <property type="protein sequence ID" value="ORX50232.1"/>
    <property type="molecule type" value="Genomic_DNA"/>
</dbReference>
<evidence type="ECO:0000256" key="11">
    <source>
        <dbReference type="SAM" id="MobiDB-lite"/>
    </source>
</evidence>
<protein>
    <recommendedName>
        <fullName evidence="1">1-phosphatidylinositol-3-phosphate 5-kinase</fullName>
        <ecNumber evidence="1">2.7.1.150</ecNumber>
    </recommendedName>
</protein>
<feature type="compositionally biased region" description="Basic residues" evidence="11">
    <location>
        <begin position="506"/>
        <end position="533"/>
    </location>
</feature>
<feature type="compositionally biased region" description="Polar residues" evidence="11">
    <location>
        <begin position="1576"/>
        <end position="1589"/>
    </location>
</feature>
<dbReference type="InterPro" id="IPR002423">
    <property type="entry name" value="Cpn60/GroEL/TCP-1"/>
</dbReference>
<proteinExistence type="predicted"/>
<feature type="compositionally biased region" description="Polar residues" evidence="11">
    <location>
        <begin position="1211"/>
        <end position="1225"/>
    </location>
</feature>
<dbReference type="PANTHER" id="PTHR45748">
    <property type="entry name" value="1-PHOSPHATIDYLINOSITOL 3-PHOSPHATE 5-KINASE-RELATED"/>
    <property type="match status" value="1"/>
</dbReference>
<evidence type="ECO:0000256" key="4">
    <source>
        <dbReference type="ARBA" id="ARBA00022741"/>
    </source>
</evidence>
<gene>
    <name evidence="14" type="ORF">DM01DRAFT_1099952</name>
</gene>
<evidence type="ECO:0000313" key="15">
    <source>
        <dbReference type="Proteomes" id="UP000242146"/>
    </source>
</evidence>
<dbReference type="Gene3D" id="3.50.7.10">
    <property type="entry name" value="GroEL"/>
    <property type="match status" value="1"/>
</dbReference>
<dbReference type="GO" id="GO:0005524">
    <property type="term" value="F:ATP binding"/>
    <property type="evidence" value="ECO:0007669"/>
    <property type="project" value="UniProtKB-UniRule"/>
</dbReference>
<dbReference type="InterPro" id="IPR013083">
    <property type="entry name" value="Znf_RING/FYVE/PHD"/>
</dbReference>
<dbReference type="FunFam" id="3.30.800.10:FF:000005">
    <property type="entry name" value="1-phosphatidylinositol-3-phosphate 5-kinase (Fab1)"/>
    <property type="match status" value="1"/>
</dbReference>
<keyword evidence="5 9" id="KW-0863">Zinc-finger</keyword>
<keyword evidence="4 10" id="KW-0547">Nucleotide-binding</keyword>
<dbReference type="SUPFAM" id="SSF52029">
    <property type="entry name" value="GroEL apical domain-like"/>
    <property type="match status" value="1"/>
</dbReference>
<evidence type="ECO:0000256" key="8">
    <source>
        <dbReference type="ARBA" id="ARBA00022840"/>
    </source>
</evidence>
<dbReference type="GO" id="GO:0046854">
    <property type="term" value="P:phosphatidylinositol phosphate biosynthetic process"/>
    <property type="evidence" value="ECO:0007669"/>
    <property type="project" value="TreeGrafter"/>
</dbReference>
<dbReference type="GO" id="GO:0008270">
    <property type="term" value="F:zinc ion binding"/>
    <property type="evidence" value="ECO:0007669"/>
    <property type="project" value="UniProtKB-KW"/>
</dbReference>
<keyword evidence="2 10" id="KW-0808">Transferase</keyword>
<dbReference type="Gene3D" id="3.30.810.10">
    <property type="entry name" value="2-Layer Sandwich"/>
    <property type="match status" value="1"/>
</dbReference>
<feature type="compositionally biased region" description="Polar residues" evidence="11">
    <location>
        <begin position="49"/>
        <end position="59"/>
    </location>
</feature>
<feature type="compositionally biased region" description="Polar residues" evidence="11">
    <location>
        <begin position="74"/>
        <end position="92"/>
    </location>
</feature>
<accession>A0A1X2GC15</accession>
<dbReference type="InterPro" id="IPR044769">
    <property type="entry name" value="PIKfyve_PIPKc"/>
</dbReference>
<dbReference type="InterPro" id="IPR002498">
    <property type="entry name" value="PInositol-4-P-4/5-kinase_core"/>
</dbReference>
<sequence>MSTVSRFAFDDPSTLTSFNLYSQEPVEDNDEGVLSKFISKFKTAVSGQQDLAQRTPLQRQHQRLYQHASSSSSIQSFNEKATGHSGSSASSIKQSEFTLVPEPVPLVKTSSCDSDTQSVMTTFSVSNSNSLTRILSRLRGEDPSKEFWMPDETCNECFECGSQFNFFKRKHHCRVCGQIFCGKCVAHVIQGEWVNQKNDIRVCNFCFSKFERQEEARSIHDALMMSSNRTSLDLDLALSSPTAPDQSPIAIVPDMQIPTTSLKEHVDYGGHSSVALEIPARPLTPRPSTSVNSYDRTDLGLKKFLAVNKSGMLRPRSRINTMTSLMMEASSSSTNLHSPMPFRRNSLTLSSSFYDGGGGTIVPSDDLGCFSDEEDDSRHNPRHVLHFLGGSQANLNERPTSMIITGSTADLFSSQQNLSSSSKPPSSGSSSSHAKSVTQQLPTDDEDHALVNMRAERRERSNSVRRRLSMTGSRSVRVRTQSFLRNAPPLSWDPTSPHHPPQQQYHHLHHFHQHHHLLSQHHHHHHPPLHAHQQHPSSSSLDTASEMAVSTFNSDSDTGAAPGLTVEDATLFLPDAAIMTMVPPAAIRPAARLDDTPPPPAAQFHPMALTYLQRMIDQLLQDSPDVTDHIDQWQSTLMSLLLKVADSVCPDVLGGDEMDVRHYVKIKAIPGGRPTDSFSVNGVVCSKNVAHKDMARNLERPKILILMFSLEWSRGDEETRQQFQPIQPVLDQEQKYLEKLINRIRVLEPTMVLVQGNVPRLALEFLRLANLVVVFNVKLSVLDAVSRCTGATMVSSFLQLNKDKIVLGECGKFELLTLMHESIPNRRKTFMLFHDCPPELGATIILRGNPSCLDAVKRILDFLVFVVYHLKLESSYLHDFALMRNAPPFDGSDACVDDLQVASQPSGMGEEDPCLQIVNAMIQKYENTMVCASWCVRFPPPYLLLRLKDTQAKLFTLIHQFVKEASAAHPTAMNLVLSNLPSTLASMPTYFRNMNHFVPITKTNEYEQLLEEHTQRWRALDGAFREDLGQVSPLLYQQCVVLYNLVCTVTAVPCDDPQVRRLDYYRPPSDLTLGQYVEDMLASIDMPCRSEMCDRSLLYHYRSYSHDHARVTVKVERLQGVQSTAAAPSDTLSTWSYCRHCSAHTRLTPLSHGAWKLSFGKFLELLLYQQDPQPSPFHRPHAAPGRAADPLVFVSPSTPLQQDNGDIDVASSLSDSAPTDNTHQASSDDRTREDGCLECAHGLLRDHVFFFSMHDLAVRFQYEPIQPLEIYAPPMHVYTNTSILTTIKDDWHESIRSQISRFYDSIVDRNKAFSFDVIQPTNIDLCKDQLQTMSRAAVGEKKNMLQYLQSAYATTDPTDSLQLNAVRVELQMNVLHWEAEYIELLRQHIKPQRELRRLTSSHLKKILNTGLEVDDDDGTTLPMEDTADLDKRATRVIESEDLPLMDIMDVDDDRCMDSQSLLMTAPRLGSSPTAGPVLSTLPEPDDDLQLIGPGSDVARRLSLELMQQTHHATIFSASLDPTASSLGSSAQPAGATVKDQNAKLVAGPSDLVLPEDQLLRSKSSPLMTRPKRRDAQPTTSRIPQLSSTMTMASIAKTGLGDLKQAVKSSKIDQPRVQGKQMTSSAATADRHADTSSSEHAPPAALLPTSPSSSSSSSSLVSHLTRKHHRLPFRMTTLSTTPTAKLTELDPPPSPHKSKTTAEKKNVHAHSGMEDHTRSLSLKGFRYRYQGHSSLSVNDTSHIEPQHSASTGRIYQPLQRSATEINTSSKAALRNYLLSDSKTMLRSRTVRQRLASRASLEVYTTIRDMVRDESDDEFQQNDQDGEDVLRLDDLLAHDLKTHHQQQVPAHPFELHGAPSPSTSASLLPSAFTPLLSHGSPFSLTLTDEFDEAFYRAQQDSFSSSHTKHSQRRSSTLPPTSSSLSSSFSSSPHLRSSHLSHGLPHLTFDMDEEHQGKPDPSTLSTLGHHAAGSTPMDGNSFQLQHYNTMPLPTSAPITNSFSLDSSAVDLTVPGNQGNSFIKALANMLAERGLGNLLPLEYPLSPLEHVFPNSIIVVSEDEPSTVVAAALTSDEYVNKLQDIRDQQHLDDASGQVSDSSKQDEEKSPDDSFIERTLRSKSGIHMKLYFTDGTTKFFCKIFFAEQFDALRRNCGCDENFIASLAHCAKWDSSGGKSGSTFLKTDDGRYLLKQISKYEMDAFVKFAHSYFQYLSEAFFHELPTVLCKIFGLYRVGYKNMTTGKSTRMDILVMENLFYDRCVKKIFDLKGSMRNRHVQVTGKENEVLLDENMVEYLLQSPLFLRAHAKQLLRESLHNDTLFLSRLDVMDYSLLVAIDEEKQELVVGIVGKYENKKKGAFSDRFVGG</sequence>
<feature type="compositionally biased region" description="Basic and acidic residues" evidence="11">
    <location>
        <begin position="2097"/>
        <end position="2109"/>
    </location>
</feature>
<dbReference type="InterPro" id="IPR017455">
    <property type="entry name" value="Znf_FYVE-rel"/>
</dbReference>
<dbReference type="InterPro" id="IPR027484">
    <property type="entry name" value="PInositol-4-P-5-kinase_N"/>
</dbReference>
<dbReference type="Pfam" id="PF00118">
    <property type="entry name" value="Cpn60_TCP1"/>
    <property type="match status" value="1"/>
</dbReference>
<dbReference type="CDD" id="cd15725">
    <property type="entry name" value="FYVE_PIKfyve_Fab1"/>
    <property type="match status" value="1"/>
</dbReference>
<feature type="compositionally biased region" description="Low complexity" evidence="11">
    <location>
        <begin position="1675"/>
        <end position="1685"/>
    </location>
</feature>
<dbReference type="PROSITE" id="PS51455">
    <property type="entry name" value="PIPK"/>
    <property type="match status" value="1"/>
</dbReference>
<evidence type="ECO:0000259" key="12">
    <source>
        <dbReference type="PROSITE" id="PS50178"/>
    </source>
</evidence>
<dbReference type="GO" id="GO:0000329">
    <property type="term" value="C:fungal-type vacuole membrane"/>
    <property type="evidence" value="ECO:0007669"/>
    <property type="project" value="TreeGrafter"/>
</dbReference>
<dbReference type="EC" id="2.7.1.150" evidence="1"/>
<evidence type="ECO:0000256" key="9">
    <source>
        <dbReference type="PROSITE-ProRule" id="PRU00091"/>
    </source>
</evidence>
<dbReference type="CDD" id="cd03334">
    <property type="entry name" value="Fab1_TCP"/>
    <property type="match status" value="1"/>
</dbReference>
<evidence type="ECO:0000256" key="10">
    <source>
        <dbReference type="PROSITE-ProRule" id="PRU00781"/>
    </source>
</evidence>
<dbReference type="PANTHER" id="PTHR45748:SF7">
    <property type="entry name" value="1-PHOSPHATIDYLINOSITOL 3-PHOSPHATE 5-KINASE-RELATED"/>
    <property type="match status" value="1"/>
</dbReference>
<evidence type="ECO:0000256" key="5">
    <source>
        <dbReference type="ARBA" id="ARBA00022771"/>
    </source>
</evidence>
<dbReference type="Pfam" id="PF01363">
    <property type="entry name" value="FYVE"/>
    <property type="match status" value="1"/>
</dbReference>
<keyword evidence="7" id="KW-0862">Zinc</keyword>
<evidence type="ECO:0000256" key="1">
    <source>
        <dbReference type="ARBA" id="ARBA00012009"/>
    </source>
</evidence>
<keyword evidence="15" id="KW-1185">Reference proteome</keyword>
<dbReference type="OrthoDB" id="158357at2759"/>
<reference evidence="14 15" key="1">
    <citation type="submission" date="2016-07" db="EMBL/GenBank/DDBJ databases">
        <title>Pervasive Adenine N6-methylation of Active Genes in Fungi.</title>
        <authorList>
            <consortium name="DOE Joint Genome Institute"/>
            <person name="Mondo S.J."/>
            <person name="Dannebaum R.O."/>
            <person name="Kuo R.C."/>
            <person name="Labutti K."/>
            <person name="Haridas S."/>
            <person name="Kuo A."/>
            <person name="Salamov A."/>
            <person name="Ahrendt S.R."/>
            <person name="Lipzen A."/>
            <person name="Sullivan W."/>
            <person name="Andreopoulos W.B."/>
            <person name="Clum A."/>
            <person name="Lindquist E."/>
            <person name="Daum C."/>
            <person name="Ramamoorthy G.K."/>
            <person name="Gryganskyi A."/>
            <person name="Culley D."/>
            <person name="Magnuson J.K."/>
            <person name="James T.Y."/>
            <person name="O'Malley M.A."/>
            <person name="Stajich J.E."/>
            <person name="Spatafora J.W."/>
            <person name="Visel A."/>
            <person name="Grigoriev I.V."/>
        </authorList>
    </citation>
    <scope>NUCLEOTIDE SEQUENCE [LARGE SCALE GENOMIC DNA]</scope>
    <source>
        <strain evidence="14 15">NRRL 3301</strain>
    </source>
</reference>
<dbReference type="CDD" id="cd17300">
    <property type="entry name" value="PIPKc_PIKfyve"/>
    <property type="match status" value="1"/>
</dbReference>
<dbReference type="InterPro" id="IPR027483">
    <property type="entry name" value="PInositol-4-P-4/5-kinase_C_sf"/>
</dbReference>
<keyword evidence="3" id="KW-0479">Metal-binding</keyword>
<feature type="compositionally biased region" description="Polar residues" evidence="11">
    <location>
        <begin position="470"/>
        <end position="484"/>
    </location>
</feature>
<feature type="region of interest" description="Disordered" evidence="11">
    <location>
        <begin position="1607"/>
        <end position="1715"/>
    </location>
</feature>
<dbReference type="GO" id="GO:0010008">
    <property type="term" value="C:endosome membrane"/>
    <property type="evidence" value="ECO:0007669"/>
    <property type="project" value="TreeGrafter"/>
</dbReference>
<evidence type="ECO:0000256" key="6">
    <source>
        <dbReference type="ARBA" id="ARBA00022777"/>
    </source>
</evidence>
<evidence type="ECO:0000313" key="14">
    <source>
        <dbReference type="EMBL" id="ORX50232.1"/>
    </source>
</evidence>
<feature type="compositionally biased region" description="Basic and acidic residues" evidence="11">
    <location>
        <begin position="1699"/>
        <end position="1715"/>
    </location>
</feature>
<dbReference type="Pfam" id="PF01504">
    <property type="entry name" value="PIP5K"/>
    <property type="match status" value="1"/>
</dbReference>
<keyword evidence="6 10" id="KW-0418">Kinase</keyword>
<dbReference type="Gene3D" id="3.30.800.10">
    <property type="entry name" value="Phosphatidylinositol Phosphate Kinase II Beta"/>
    <property type="match status" value="1"/>
</dbReference>
<feature type="region of interest" description="Disordered" evidence="11">
    <location>
        <begin position="49"/>
        <end position="92"/>
    </location>
</feature>
<keyword evidence="8 10" id="KW-0067">ATP-binding</keyword>
<feature type="region of interest" description="Disordered" evidence="11">
    <location>
        <begin position="1204"/>
        <end position="1231"/>
    </location>
</feature>
<dbReference type="FunFam" id="3.50.7.10:FF:000007">
    <property type="entry name" value="1-phosphatidylinositol 3-phosphate 5-kinase isoform X1"/>
    <property type="match status" value="1"/>
</dbReference>
<dbReference type="Proteomes" id="UP000242146">
    <property type="component" value="Unassembled WGS sequence"/>
</dbReference>
<evidence type="ECO:0000256" key="3">
    <source>
        <dbReference type="ARBA" id="ARBA00022723"/>
    </source>
</evidence>
<evidence type="ECO:0000256" key="2">
    <source>
        <dbReference type="ARBA" id="ARBA00022679"/>
    </source>
</evidence>
<name>A0A1X2GC15_9FUNG</name>
<dbReference type="InterPro" id="IPR027409">
    <property type="entry name" value="GroEL-like_apical_dom_sf"/>
</dbReference>
<dbReference type="InterPro" id="IPR011011">
    <property type="entry name" value="Znf_FYVE_PHD"/>
</dbReference>
<feature type="region of interest" description="Disordered" evidence="11">
    <location>
        <begin position="414"/>
        <end position="547"/>
    </location>
</feature>
<evidence type="ECO:0000256" key="7">
    <source>
        <dbReference type="ARBA" id="ARBA00022833"/>
    </source>
</evidence>
<feature type="compositionally biased region" description="Low complexity" evidence="11">
    <location>
        <begin position="414"/>
        <end position="436"/>
    </location>
</feature>
<organism evidence="14 15">
    <name type="scientific">Hesseltinella vesiculosa</name>
    <dbReference type="NCBI Taxonomy" id="101127"/>
    <lineage>
        <taxon>Eukaryota</taxon>
        <taxon>Fungi</taxon>
        <taxon>Fungi incertae sedis</taxon>
        <taxon>Mucoromycota</taxon>
        <taxon>Mucoromycotina</taxon>
        <taxon>Mucoromycetes</taxon>
        <taxon>Mucorales</taxon>
        <taxon>Cunninghamellaceae</taxon>
        <taxon>Hesseltinella</taxon>
    </lineage>
</organism>
<dbReference type="SMART" id="SM00330">
    <property type="entry name" value="PIPKc"/>
    <property type="match status" value="1"/>
</dbReference>
<dbReference type="STRING" id="101127.A0A1X2GC15"/>
<dbReference type="SUPFAM" id="SSF56104">
    <property type="entry name" value="SAICAR synthase-like"/>
    <property type="match status" value="1"/>
</dbReference>
<feature type="domain" description="PIPK" evidence="13">
    <location>
        <begin position="2069"/>
        <end position="2361"/>
    </location>
</feature>
<dbReference type="SUPFAM" id="SSF57903">
    <property type="entry name" value="FYVE/PHD zinc finger"/>
    <property type="match status" value="1"/>
</dbReference>
<feature type="region of interest" description="Disordered" evidence="11">
    <location>
        <begin position="2084"/>
        <end position="2109"/>
    </location>
</feature>
<dbReference type="Gene3D" id="3.30.40.10">
    <property type="entry name" value="Zinc/RING finger domain, C3HC4 (zinc finger)"/>
    <property type="match status" value="1"/>
</dbReference>
<evidence type="ECO:0000259" key="13">
    <source>
        <dbReference type="PROSITE" id="PS51455"/>
    </source>
</evidence>
<dbReference type="PROSITE" id="PS50178">
    <property type="entry name" value="ZF_FYVE"/>
    <property type="match status" value="1"/>
</dbReference>
<feature type="region of interest" description="Disordered" evidence="11">
    <location>
        <begin position="1555"/>
        <end position="1589"/>
    </location>
</feature>
<comment type="caution">
    <text evidence="14">The sequence shown here is derived from an EMBL/GenBank/DDBJ whole genome shotgun (WGS) entry which is preliminary data.</text>
</comment>
<feature type="compositionally biased region" description="Low complexity" evidence="11">
    <location>
        <begin position="1911"/>
        <end position="1945"/>
    </location>
</feature>
<feature type="region of interest" description="Disordered" evidence="11">
    <location>
        <begin position="1899"/>
        <end position="1977"/>
    </location>
</feature>
<feature type="compositionally biased region" description="Low complexity" evidence="11">
    <location>
        <begin position="1640"/>
        <end position="1661"/>
    </location>
</feature>
<feature type="domain" description="FYVE-type" evidence="12">
    <location>
        <begin position="151"/>
        <end position="211"/>
    </location>
</feature>
<dbReference type="SMART" id="SM00064">
    <property type="entry name" value="FYVE"/>
    <property type="match status" value="1"/>
</dbReference>